<feature type="chain" id="PRO_5043840353" evidence="4">
    <location>
        <begin position="44"/>
        <end position="570"/>
    </location>
</feature>
<name>A0AAU7VS21_9MICO</name>
<keyword evidence="2" id="KW-0813">Transport</keyword>
<dbReference type="GO" id="GO:1904680">
    <property type="term" value="F:peptide transmembrane transporter activity"/>
    <property type="evidence" value="ECO:0007669"/>
    <property type="project" value="TreeGrafter"/>
</dbReference>
<dbReference type="Gene3D" id="3.10.105.10">
    <property type="entry name" value="Dipeptide-binding Protein, Domain 3"/>
    <property type="match status" value="1"/>
</dbReference>
<dbReference type="GO" id="GO:0043190">
    <property type="term" value="C:ATP-binding cassette (ABC) transporter complex"/>
    <property type="evidence" value="ECO:0007669"/>
    <property type="project" value="InterPro"/>
</dbReference>
<keyword evidence="3 4" id="KW-0732">Signal</keyword>
<comment type="similarity">
    <text evidence="1">Belongs to the bacterial solute-binding protein 5 family.</text>
</comment>
<accession>A0AAU7VS21</accession>
<dbReference type="Pfam" id="PF00496">
    <property type="entry name" value="SBP_bac_5"/>
    <property type="match status" value="1"/>
</dbReference>
<evidence type="ECO:0000256" key="3">
    <source>
        <dbReference type="ARBA" id="ARBA00022729"/>
    </source>
</evidence>
<dbReference type="InterPro" id="IPR000914">
    <property type="entry name" value="SBP_5_dom"/>
</dbReference>
<sequence>MSKSLLRTAVPSSRLSRRGILAALTAAALIGSLAACTPSPTTAETNEEVAVVDGGELVIGAEQEPDCADWIATCGGSIWGTYVMQIPTMPSVFQTRLVDDEWVPVASDLVTEEPTTDVAADGTQTITYEINPDAVWSDGEPITSADFAYTALQIRDGDDIFDKSGYDRVTAVDTSDPKTAVVTLDSAYAGWRSLFSVYGILPAHILEGQDRNALMADGYEFSGGPWKIEKWTRGTSVTLVPNENYWGEKPHLDKVTFLFLPDTTAAFQALKSGQVSVLAPTPQLDALTQIEAGLPGIKSQVDARSGNLEAIWLNNSVAPFDSVAVRQALAYSIDRDAIVKRLFGSLGIDKAQQSFNSPMVAPYATDDFAQYSLDLDKVDELMEGDGWKKNGDGVWAKGGETATFSIKTLAGNKRRDLTVQVLQSQLADAGFEMTIDQVTPADLFGTIAPEGDFQAGLWAIVDTFPDPSLNATFSSVNIPSDANGFSGINFYRTNIPGLDDLLGQIGDEVDVDARIAASHEADALIAENVPSLPLDTVPNVLLWSEKVGGPLQINPMEGPFWNLAEWGLAG</sequence>
<dbReference type="AlphaFoldDB" id="A0AAU7VS21"/>
<dbReference type="InterPro" id="IPR039424">
    <property type="entry name" value="SBP_5"/>
</dbReference>
<evidence type="ECO:0000256" key="4">
    <source>
        <dbReference type="SAM" id="SignalP"/>
    </source>
</evidence>
<dbReference type="CDD" id="cd08501">
    <property type="entry name" value="PBP2_Lpqw"/>
    <property type="match status" value="1"/>
</dbReference>
<dbReference type="PANTHER" id="PTHR30290:SF9">
    <property type="entry name" value="OLIGOPEPTIDE-BINDING PROTEIN APPA"/>
    <property type="match status" value="1"/>
</dbReference>
<dbReference type="PROSITE" id="PS51318">
    <property type="entry name" value="TAT"/>
    <property type="match status" value="1"/>
</dbReference>
<dbReference type="GO" id="GO:0042597">
    <property type="term" value="C:periplasmic space"/>
    <property type="evidence" value="ECO:0007669"/>
    <property type="project" value="UniProtKB-ARBA"/>
</dbReference>
<feature type="signal peptide" evidence="4">
    <location>
        <begin position="1"/>
        <end position="43"/>
    </location>
</feature>
<gene>
    <name evidence="6" type="ORF">ABS642_13595</name>
</gene>
<protein>
    <submittedName>
        <fullName evidence="6">ABC transporter family substrate-binding protein</fullName>
    </submittedName>
</protein>
<dbReference type="SUPFAM" id="SSF53850">
    <property type="entry name" value="Periplasmic binding protein-like II"/>
    <property type="match status" value="1"/>
</dbReference>
<evidence type="ECO:0000313" key="6">
    <source>
        <dbReference type="EMBL" id="XBX76945.1"/>
    </source>
</evidence>
<dbReference type="PANTHER" id="PTHR30290">
    <property type="entry name" value="PERIPLASMIC BINDING COMPONENT OF ABC TRANSPORTER"/>
    <property type="match status" value="1"/>
</dbReference>
<proteinExistence type="inferred from homology"/>
<evidence type="ECO:0000259" key="5">
    <source>
        <dbReference type="Pfam" id="PF00496"/>
    </source>
</evidence>
<reference evidence="6" key="1">
    <citation type="submission" date="2024-06" db="EMBL/GenBank/DDBJ databases">
        <title>Draft genome sequence of Microbacterium sp. strain A8/3-1, isolated from Oxytropis tragacanthoides Fisch. ex DC. Root nodules in the Altai region of Russia.</title>
        <authorList>
            <person name="Sazanova A."/>
            <person name="Guro P."/>
            <person name="Kuznetsova I."/>
            <person name="Belimov A."/>
            <person name="Safronova V."/>
        </authorList>
    </citation>
    <scope>NUCLEOTIDE SEQUENCE</scope>
    <source>
        <strain evidence="6">A8/3-1</strain>
    </source>
</reference>
<dbReference type="RefSeq" id="WP_350350517.1">
    <property type="nucleotide sequence ID" value="NZ_CP158357.1"/>
</dbReference>
<evidence type="ECO:0000256" key="1">
    <source>
        <dbReference type="ARBA" id="ARBA00005695"/>
    </source>
</evidence>
<dbReference type="GO" id="GO:0015833">
    <property type="term" value="P:peptide transport"/>
    <property type="evidence" value="ECO:0007669"/>
    <property type="project" value="TreeGrafter"/>
</dbReference>
<evidence type="ECO:0000256" key="2">
    <source>
        <dbReference type="ARBA" id="ARBA00022448"/>
    </source>
</evidence>
<dbReference type="Gene3D" id="3.40.190.10">
    <property type="entry name" value="Periplasmic binding protein-like II"/>
    <property type="match status" value="1"/>
</dbReference>
<dbReference type="EMBL" id="CP158357">
    <property type="protein sequence ID" value="XBX76945.1"/>
    <property type="molecule type" value="Genomic_DNA"/>
</dbReference>
<feature type="domain" description="Solute-binding protein family 5" evidence="5">
    <location>
        <begin position="120"/>
        <end position="468"/>
    </location>
</feature>
<organism evidence="6">
    <name type="scientific">Microbacterium sp. A8/3-1</name>
    <dbReference type="NCBI Taxonomy" id="3160749"/>
    <lineage>
        <taxon>Bacteria</taxon>
        <taxon>Bacillati</taxon>
        <taxon>Actinomycetota</taxon>
        <taxon>Actinomycetes</taxon>
        <taxon>Micrococcales</taxon>
        <taxon>Microbacteriaceae</taxon>
        <taxon>Microbacterium</taxon>
    </lineage>
</organism>
<dbReference type="InterPro" id="IPR006311">
    <property type="entry name" value="TAT_signal"/>
</dbReference>